<sequence length="571" mass="68213">MSKKYRKLLLIYFIIYIFILFSLFILGKVSRVGYLSDISINTDDTLRLNNINIETTKKLFSSNDKSDYSSLTNYIFTNNSITNYLYNFRISYYDKVFRNSDIYGVYLNTNNLPNYIKDIKFVNKGSPFGTLISSDKIEGNINNIKYSLKLKLTFLITILLFFIFALLIRPIILEFVSLIKIRINLKNIYVYILIIFLCFLIMPNIIYILFGSYFDNTNYENRLKANKPILSINNLSKYPNEYEKYFNDYLPFRNELIQLKNIIDFLIFNNILSQSAILGKNKWVFFKEIRYVIQNYIGIYRFSDEELENAENNLLHFRNELRKKNIDFVFMICPDKTLIYTDYMPYYVKRKTMINAAEQFVNYIRKNTDIKIVYPKEELLKYKDTYLLYYKYDYHWNYLGAYIGYSEFMKTVGINVPEIYNRNIILTNMLPFYKDLTGFINLYSFLKKDIEKIYTISGYNNYNIIEGTNVFSQYVLVKPKLNTNVINRKLFVIRDSFSQAMFEYLSSSFSQASYRHIDRYKNSEIIKEYPDIVLFETVDSFLKERLFKVIPNYKIEEINKDLETNSATSNN</sequence>
<evidence type="ECO:0000256" key="6">
    <source>
        <dbReference type="ARBA" id="ARBA00022841"/>
    </source>
</evidence>
<dbReference type="Pfam" id="PF16822">
    <property type="entry name" value="ALGX"/>
    <property type="match status" value="1"/>
</dbReference>
<evidence type="ECO:0000256" key="2">
    <source>
        <dbReference type="ARBA" id="ARBA00005182"/>
    </source>
</evidence>
<gene>
    <name evidence="10" type="ORF">BHAMNSH16_03355</name>
</gene>
<organism evidence="10 11">
    <name type="scientific">Brachyspira hampsonii</name>
    <dbReference type="NCBI Taxonomy" id="1287055"/>
    <lineage>
        <taxon>Bacteria</taxon>
        <taxon>Pseudomonadati</taxon>
        <taxon>Spirochaetota</taxon>
        <taxon>Spirochaetia</taxon>
        <taxon>Brachyspirales</taxon>
        <taxon>Brachyspiraceae</taxon>
        <taxon>Brachyspira</taxon>
    </lineage>
</organism>
<evidence type="ECO:0000256" key="5">
    <source>
        <dbReference type="ARBA" id="ARBA00022764"/>
    </source>
</evidence>
<dbReference type="GO" id="GO:0016740">
    <property type="term" value="F:transferase activity"/>
    <property type="evidence" value="ECO:0007669"/>
    <property type="project" value="UniProtKB-KW"/>
</dbReference>
<feature type="transmembrane region" description="Helical" evidence="8">
    <location>
        <begin position="9"/>
        <end position="27"/>
    </location>
</feature>
<evidence type="ECO:0000256" key="3">
    <source>
        <dbReference type="ARBA" id="ARBA00022679"/>
    </source>
</evidence>
<reference evidence="10 11" key="1">
    <citation type="submission" date="2017-02" db="EMBL/GenBank/DDBJ databases">
        <title>Complete genome sequence of Brachyspira hampsonii genomovar I strain NSH-16 (ATCC BAA-2463).</title>
        <authorList>
            <person name="Mirajkar N.S."/>
            <person name="Gebhart C.J."/>
        </authorList>
    </citation>
    <scope>NUCLEOTIDE SEQUENCE [LARGE SCALE GENOMIC DNA]</scope>
    <source>
        <strain evidence="10 11">NSH-16</strain>
    </source>
</reference>
<keyword evidence="11" id="KW-1185">Reference proteome</keyword>
<evidence type="ECO:0000259" key="9">
    <source>
        <dbReference type="Pfam" id="PF16822"/>
    </source>
</evidence>
<feature type="transmembrane region" description="Helical" evidence="8">
    <location>
        <begin position="152"/>
        <end position="176"/>
    </location>
</feature>
<keyword evidence="8" id="KW-0472">Membrane</keyword>
<dbReference type="AlphaFoldDB" id="A0AAC9XLI1"/>
<dbReference type="Proteomes" id="UP000264880">
    <property type="component" value="Chromosome"/>
</dbReference>
<feature type="transmembrane region" description="Helical" evidence="8">
    <location>
        <begin position="188"/>
        <end position="214"/>
    </location>
</feature>
<keyword evidence="8" id="KW-0812">Transmembrane</keyword>
<proteinExistence type="predicted"/>
<evidence type="ECO:0000313" key="11">
    <source>
        <dbReference type="Proteomes" id="UP000264880"/>
    </source>
</evidence>
<keyword evidence="7" id="KW-0175">Coiled coil</keyword>
<evidence type="ECO:0000256" key="4">
    <source>
        <dbReference type="ARBA" id="ARBA00022729"/>
    </source>
</evidence>
<dbReference type="InterPro" id="IPR031811">
    <property type="entry name" value="ALGX/ALGJ_SGNH-like"/>
</dbReference>
<dbReference type="GO" id="GO:0042597">
    <property type="term" value="C:periplasmic space"/>
    <property type="evidence" value="ECO:0007669"/>
    <property type="project" value="UniProtKB-SubCell"/>
</dbReference>
<keyword evidence="6" id="KW-0016">Alginate biosynthesis</keyword>
<feature type="domain" description="AlgX/AlgJ SGNH hydrolase-like" evidence="9">
    <location>
        <begin position="277"/>
        <end position="412"/>
    </location>
</feature>
<evidence type="ECO:0000256" key="8">
    <source>
        <dbReference type="SAM" id="Phobius"/>
    </source>
</evidence>
<name>A0AAC9XLI1_9SPIR</name>
<keyword evidence="8" id="KW-1133">Transmembrane helix</keyword>
<dbReference type="KEGG" id="bhp:BHAMNSH16_03355"/>
<evidence type="ECO:0000256" key="7">
    <source>
        <dbReference type="SAM" id="Coils"/>
    </source>
</evidence>
<keyword evidence="5" id="KW-0574">Periplasm</keyword>
<comment type="pathway">
    <text evidence="2">Glycan biosynthesis; alginate biosynthesis.</text>
</comment>
<protein>
    <recommendedName>
        <fullName evidence="9">AlgX/AlgJ SGNH hydrolase-like domain-containing protein</fullName>
    </recommendedName>
</protein>
<keyword evidence="3" id="KW-0808">Transferase</keyword>
<accession>A0AAC9XLI1</accession>
<evidence type="ECO:0000256" key="1">
    <source>
        <dbReference type="ARBA" id="ARBA00004418"/>
    </source>
</evidence>
<comment type="subcellular location">
    <subcellularLocation>
        <location evidence="1">Periplasm</location>
    </subcellularLocation>
</comment>
<keyword evidence="4" id="KW-0732">Signal</keyword>
<dbReference type="EMBL" id="CP019914">
    <property type="protein sequence ID" value="ASJ22755.1"/>
    <property type="molecule type" value="Genomic_DNA"/>
</dbReference>
<dbReference type="GO" id="GO:0042121">
    <property type="term" value="P:alginic acid biosynthetic process"/>
    <property type="evidence" value="ECO:0007669"/>
    <property type="project" value="UniProtKB-KW"/>
</dbReference>
<feature type="coiled-coil region" evidence="7">
    <location>
        <begin position="300"/>
        <end position="327"/>
    </location>
</feature>
<evidence type="ECO:0000313" key="10">
    <source>
        <dbReference type="EMBL" id="ASJ22755.1"/>
    </source>
</evidence>